<evidence type="ECO:0000313" key="2">
    <source>
        <dbReference type="Proteomes" id="UP001062846"/>
    </source>
</evidence>
<proteinExistence type="predicted"/>
<dbReference type="EMBL" id="CM046392">
    <property type="protein sequence ID" value="KAI8555749.1"/>
    <property type="molecule type" value="Genomic_DNA"/>
</dbReference>
<reference evidence="1" key="1">
    <citation type="submission" date="2022-02" db="EMBL/GenBank/DDBJ databases">
        <title>Plant Genome Project.</title>
        <authorList>
            <person name="Zhang R.-G."/>
        </authorList>
    </citation>
    <scope>NUCLEOTIDE SEQUENCE</scope>
    <source>
        <strain evidence="1">AT1</strain>
    </source>
</reference>
<name>A0ACC0NS13_RHOML</name>
<sequence length="246" mass="27255">MPNTLPLESDFLVSFSSNGKVFIPLYNTFSPIKLSFSPLPSKIPTLNQTSALSFSNRNQTQIPNLITCARNNKKRIGYRRPTKWVLKSLCFVASNLNILPEPLALAISEFAGGSGGGSGFPRGFGTGGFDGWWRRRKGRNKLGLLGFVMVCGIGMWLVFGKDFDSSAFLRVLALSLFGISIRGWRRGFKDWVLGFCFCASLVGLGFRSERLHSFLNIKKLNGFLGLQKLQSLVKDFGAVETLGRRK</sequence>
<dbReference type="Proteomes" id="UP001062846">
    <property type="component" value="Chromosome 5"/>
</dbReference>
<comment type="caution">
    <text evidence="1">The sequence shown here is derived from an EMBL/GenBank/DDBJ whole genome shotgun (WGS) entry which is preliminary data.</text>
</comment>
<gene>
    <name evidence="1" type="ORF">RHMOL_Rhmol05G0199000</name>
</gene>
<keyword evidence="2" id="KW-1185">Reference proteome</keyword>
<protein>
    <submittedName>
        <fullName evidence="1">Uncharacterized protein</fullName>
    </submittedName>
</protein>
<accession>A0ACC0NS13</accession>
<organism evidence="1 2">
    <name type="scientific">Rhododendron molle</name>
    <name type="common">Chinese azalea</name>
    <name type="synonym">Azalea mollis</name>
    <dbReference type="NCBI Taxonomy" id="49168"/>
    <lineage>
        <taxon>Eukaryota</taxon>
        <taxon>Viridiplantae</taxon>
        <taxon>Streptophyta</taxon>
        <taxon>Embryophyta</taxon>
        <taxon>Tracheophyta</taxon>
        <taxon>Spermatophyta</taxon>
        <taxon>Magnoliopsida</taxon>
        <taxon>eudicotyledons</taxon>
        <taxon>Gunneridae</taxon>
        <taxon>Pentapetalae</taxon>
        <taxon>asterids</taxon>
        <taxon>Ericales</taxon>
        <taxon>Ericaceae</taxon>
        <taxon>Ericoideae</taxon>
        <taxon>Rhodoreae</taxon>
        <taxon>Rhododendron</taxon>
    </lineage>
</organism>
<evidence type="ECO:0000313" key="1">
    <source>
        <dbReference type="EMBL" id="KAI8555749.1"/>
    </source>
</evidence>